<feature type="chain" id="PRO_5020851933" evidence="1">
    <location>
        <begin position="21"/>
        <end position="405"/>
    </location>
</feature>
<evidence type="ECO:0000256" key="1">
    <source>
        <dbReference type="SAM" id="SignalP"/>
    </source>
</evidence>
<sequence length="405" mass="45088">MKMFIWLGVLAALYAPQAQAINQEIRALFQPDPSQPSKNVFVNKTPNSGYCAEYPDQCTDNATFSIEVPVRFNSIGPITPFFWISMKAPANWRRLTVTNAQTQETETVEVRITGMGSRYVLSQPAHELVGVSDILEGHQKLWTTNSWVYAAPPCLYSGVGAYSADSYRFFWKTPVETYCVKTAMYNISSISFNSLDIAYELRTPNPLGMSSGLYTGSMAYSLGVTRDFDLGPWMEPDDSNLTLDFVLDVQHTLKVDIPPGGDKVVLEPQGGWQRWLDSGRKPSRLYRDQIFHISASSKFTMKLECEHRLGFESGCAIVDGQGFAGAVDVSVSLPNGLSDSAGLPVKRKPLGIEPTAPFQPSLYIDRKPGTLHFEVNEQQTHWMIDNAQGRPYRGNITVIWDSEVG</sequence>
<evidence type="ECO:0000313" key="2">
    <source>
        <dbReference type="EMBL" id="TDV40838.1"/>
    </source>
</evidence>
<comment type="caution">
    <text evidence="2">The sequence shown here is derived from an EMBL/GenBank/DDBJ whole genome shotgun (WGS) entry which is preliminary data.</text>
</comment>
<keyword evidence="1" id="KW-0732">Signal</keyword>
<reference evidence="2 3" key="1">
    <citation type="submission" date="2019-03" db="EMBL/GenBank/DDBJ databases">
        <title>Genomic analyses of the natural microbiome of Caenorhabditis elegans.</title>
        <authorList>
            <person name="Samuel B."/>
        </authorList>
    </citation>
    <scope>NUCLEOTIDE SEQUENCE [LARGE SCALE GENOMIC DNA]</scope>
    <source>
        <strain evidence="2 3">BIGb0525</strain>
    </source>
</reference>
<evidence type="ECO:0000313" key="3">
    <source>
        <dbReference type="Proteomes" id="UP000295804"/>
    </source>
</evidence>
<accession>A0A4R7UVR0</accession>
<name>A0A4R7UVR0_9PSED</name>
<dbReference type="RefSeq" id="WP_134177595.1">
    <property type="nucleotide sequence ID" value="NZ_SOCQ01000018.1"/>
</dbReference>
<proteinExistence type="predicted"/>
<dbReference type="EMBL" id="SOCQ01000018">
    <property type="protein sequence ID" value="TDV40838.1"/>
    <property type="molecule type" value="Genomic_DNA"/>
</dbReference>
<dbReference type="AlphaFoldDB" id="A0A4R7UVR0"/>
<dbReference type="Proteomes" id="UP000295804">
    <property type="component" value="Unassembled WGS sequence"/>
</dbReference>
<gene>
    <name evidence="2" type="ORF">EDF87_11832</name>
</gene>
<protein>
    <submittedName>
        <fullName evidence="2">Uncharacterized protein</fullName>
    </submittedName>
</protein>
<feature type="signal peptide" evidence="1">
    <location>
        <begin position="1"/>
        <end position="20"/>
    </location>
</feature>
<organism evidence="2 3">
    <name type="scientific">Pseudomonas helmanticensis</name>
    <dbReference type="NCBI Taxonomy" id="1471381"/>
    <lineage>
        <taxon>Bacteria</taxon>
        <taxon>Pseudomonadati</taxon>
        <taxon>Pseudomonadota</taxon>
        <taxon>Gammaproteobacteria</taxon>
        <taxon>Pseudomonadales</taxon>
        <taxon>Pseudomonadaceae</taxon>
        <taxon>Pseudomonas</taxon>
    </lineage>
</organism>